<comment type="subcellular location">
    <subcellularLocation>
        <location evidence="1">Nucleus</location>
    </subcellularLocation>
</comment>
<gene>
    <name evidence="6" type="ORF">FA15DRAFT_603846</name>
</gene>
<evidence type="ECO:0000256" key="5">
    <source>
        <dbReference type="ARBA" id="ARBA00023242"/>
    </source>
</evidence>
<keyword evidence="4" id="KW-0862">Zinc</keyword>
<dbReference type="GO" id="GO:0008270">
    <property type="term" value="F:zinc ion binding"/>
    <property type="evidence" value="ECO:0007669"/>
    <property type="project" value="UniProtKB-KW"/>
</dbReference>
<proteinExistence type="predicted"/>
<evidence type="ECO:0000256" key="1">
    <source>
        <dbReference type="ARBA" id="ARBA00004123"/>
    </source>
</evidence>
<dbReference type="EMBL" id="ML210428">
    <property type="protein sequence ID" value="TFK18137.1"/>
    <property type="molecule type" value="Genomic_DNA"/>
</dbReference>
<evidence type="ECO:0000256" key="4">
    <source>
        <dbReference type="ARBA" id="ARBA00022833"/>
    </source>
</evidence>
<evidence type="ECO:0000313" key="6">
    <source>
        <dbReference type="EMBL" id="TFK18137.1"/>
    </source>
</evidence>
<dbReference type="PANTHER" id="PTHR46481">
    <property type="entry name" value="ZINC FINGER BED DOMAIN-CONTAINING PROTEIN 4"/>
    <property type="match status" value="1"/>
</dbReference>
<name>A0A5C3KEB6_COPMA</name>
<keyword evidence="5" id="KW-0539">Nucleus</keyword>
<dbReference type="AlphaFoldDB" id="A0A5C3KEB6"/>
<organism evidence="6 7">
    <name type="scientific">Coprinopsis marcescibilis</name>
    <name type="common">Agaric fungus</name>
    <name type="synonym">Psathyrella marcescibilis</name>
    <dbReference type="NCBI Taxonomy" id="230819"/>
    <lineage>
        <taxon>Eukaryota</taxon>
        <taxon>Fungi</taxon>
        <taxon>Dikarya</taxon>
        <taxon>Basidiomycota</taxon>
        <taxon>Agaricomycotina</taxon>
        <taxon>Agaricomycetes</taxon>
        <taxon>Agaricomycetidae</taxon>
        <taxon>Agaricales</taxon>
        <taxon>Agaricineae</taxon>
        <taxon>Psathyrellaceae</taxon>
        <taxon>Coprinopsis</taxon>
    </lineage>
</organism>
<dbReference type="InterPro" id="IPR052035">
    <property type="entry name" value="ZnF_BED_domain_contain"/>
</dbReference>
<accession>A0A5C3KEB6</accession>
<dbReference type="Proteomes" id="UP000307440">
    <property type="component" value="Unassembled WGS sequence"/>
</dbReference>
<evidence type="ECO:0008006" key="8">
    <source>
        <dbReference type="Google" id="ProtNLM"/>
    </source>
</evidence>
<reference evidence="6 7" key="1">
    <citation type="journal article" date="2019" name="Nat. Ecol. Evol.">
        <title>Megaphylogeny resolves global patterns of mushroom evolution.</title>
        <authorList>
            <person name="Varga T."/>
            <person name="Krizsan K."/>
            <person name="Foldi C."/>
            <person name="Dima B."/>
            <person name="Sanchez-Garcia M."/>
            <person name="Sanchez-Ramirez S."/>
            <person name="Szollosi G.J."/>
            <person name="Szarkandi J.G."/>
            <person name="Papp V."/>
            <person name="Albert L."/>
            <person name="Andreopoulos W."/>
            <person name="Angelini C."/>
            <person name="Antonin V."/>
            <person name="Barry K.W."/>
            <person name="Bougher N.L."/>
            <person name="Buchanan P."/>
            <person name="Buyck B."/>
            <person name="Bense V."/>
            <person name="Catcheside P."/>
            <person name="Chovatia M."/>
            <person name="Cooper J."/>
            <person name="Damon W."/>
            <person name="Desjardin D."/>
            <person name="Finy P."/>
            <person name="Geml J."/>
            <person name="Haridas S."/>
            <person name="Hughes K."/>
            <person name="Justo A."/>
            <person name="Karasinski D."/>
            <person name="Kautmanova I."/>
            <person name="Kiss B."/>
            <person name="Kocsube S."/>
            <person name="Kotiranta H."/>
            <person name="LaButti K.M."/>
            <person name="Lechner B.E."/>
            <person name="Liimatainen K."/>
            <person name="Lipzen A."/>
            <person name="Lukacs Z."/>
            <person name="Mihaltcheva S."/>
            <person name="Morgado L.N."/>
            <person name="Niskanen T."/>
            <person name="Noordeloos M.E."/>
            <person name="Ohm R.A."/>
            <person name="Ortiz-Santana B."/>
            <person name="Ovrebo C."/>
            <person name="Racz N."/>
            <person name="Riley R."/>
            <person name="Savchenko A."/>
            <person name="Shiryaev A."/>
            <person name="Soop K."/>
            <person name="Spirin V."/>
            <person name="Szebenyi C."/>
            <person name="Tomsovsky M."/>
            <person name="Tulloss R.E."/>
            <person name="Uehling J."/>
            <person name="Grigoriev I.V."/>
            <person name="Vagvolgyi C."/>
            <person name="Papp T."/>
            <person name="Martin F.M."/>
            <person name="Miettinen O."/>
            <person name="Hibbett D.S."/>
            <person name="Nagy L.G."/>
        </authorList>
    </citation>
    <scope>NUCLEOTIDE SEQUENCE [LARGE SCALE GENOMIC DNA]</scope>
    <source>
        <strain evidence="6 7">CBS 121175</strain>
    </source>
</reference>
<evidence type="ECO:0000256" key="2">
    <source>
        <dbReference type="ARBA" id="ARBA00022723"/>
    </source>
</evidence>
<keyword evidence="7" id="KW-1185">Reference proteome</keyword>
<keyword evidence="3" id="KW-0863">Zinc-finger</keyword>
<evidence type="ECO:0000313" key="7">
    <source>
        <dbReference type="Proteomes" id="UP000307440"/>
    </source>
</evidence>
<dbReference type="SUPFAM" id="SSF53098">
    <property type="entry name" value="Ribonuclease H-like"/>
    <property type="match status" value="1"/>
</dbReference>
<keyword evidence="2" id="KW-0479">Metal-binding</keyword>
<evidence type="ECO:0000256" key="3">
    <source>
        <dbReference type="ARBA" id="ARBA00022771"/>
    </source>
</evidence>
<sequence>MSHLEVLLNEPGIKYSSNDSHVQCFPHITNLACKAVLVVMSGSTGPGNGSVDDSTEHRDLVANVRTVIRMIRVSSLRRDHFASLQTAKGREPLQLLRGVDTCWSSTLLMLERFIELKEVCSIIMISMNQDLKKYALQTEEWSTLSIYCTILQVPHAFQQCLSAEKTLTLHEALPNFHSMMKVWENMKAEHPNYINLIDAGLSKLQEYWEKVKDVPAYTLVMCLFYFFYACNGY</sequence>
<dbReference type="GO" id="GO:0005634">
    <property type="term" value="C:nucleus"/>
    <property type="evidence" value="ECO:0007669"/>
    <property type="project" value="UniProtKB-SubCell"/>
</dbReference>
<dbReference type="InterPro" id="IPR012337">
    <property type="entry name" value="RNaseH-like_sf"/>
</dbReference>
<dbReference type="PANTHER" id="PTHR46481:SF10">
    <property type="entry name" value="ZINC FINGER BED DOMAIN-CONTAINING PROTEIN 39"/>
    <property type="match status" value="1"/>
</dbReference>
<dbReference type="OrthoDB" id="3172935at2759"/>
<protein>
    <recommendedName>
        <fullName evidence="8">hAT-like transposase RNase-H fold domain-containing protein</fullName>
    </recommendedName>
</protein>
<dbReference type="STRING" id="230819.A0A5C3KEB6"/>